<dbReference type="Pfam" id="PF05673">
    <property type="entry name" value="DUF815"/>
    <property type="match status" value="2"/>
</dbReference>
<dbReference type="OrthoDB" id="532206at2759"/>
<evidence type="ECO:0000256" key="1">
    <source>
        <dbReference type="ARBA" id="ARBA00022528"/>
    </source>
</evidence>
<evidence type="ECO:0000313" key="2">
    <source>
        <dbReference type="EMBL" id="KAH7277755.1"/>
    </source>
</evidence>
<gene>
    <name evidence="2" type="ORF">KP509_38G005600</name>
</gene>
<dbReference type="Proteomes" id="UP000825935">
    <property type="component" value="Chromosome 38"/>
</dbReference>
<sequence length="508" mass="57099">MELGAVTQPAVCSLPYSSSTHSLWRISAFPIDHLSRSFHCNKLSSRCLRRTAVSFASLGFTADPRISVERAANNLLKDAASLLLYQEVLRVPPAQAFLKLLIALRRGDEAWKLLDAYGEFYRLMAAGNILSLEELILEGILVGEGNPFAEASANVGNPRSPWSKEVPPSLQYAAAADLYSLQRLSVTESTLVGWVVDLVSDVRPEWKVAAESTLSSRDLKKVHGSSGDVSCTDGVMLHSETRADDHGDFLAHNRETWRRKIGGLWQWSEAVPLLQEYYAEYGIGRIACEQALQCRGGKLLRDTNFYAYKETCNLTILKEHSQKLFKHFERHISHCEASHVLVLGPAGSGKTTLVKSVLHSFVKQGKLRVIQMQKGEIKHLQSILEDLARNWQLRYVVVVDGLSITDDLPLVEWPENVMLCRISLSKELSMEKLSSETEDSFGMILTLNNLDHETYLLSVKEMLDFNKRLDVKPTDDSWQSHMDEADEWAKDRDPISVRSASQFVRNIL</sequence>
<protein>
    <submittedName>
        <fullName evidence="2">Uncharacterized protein</fullName>
    </submittedName>
</protein>
<keyword evidence="1" id="KW-0934">Plastid</keyword>
<name>A0A8T2Q231_CERRI</name>
<comment type="caution">
    <text evidence="2">The sequence shown here is derived from an EMBL/GenBank/DDBJ whole genome shotgun (WGS) entry which is preliminary data.</text>
</comment>
<dbReference type="InterPro" id="IPR008533">
    <property type="entry name" value="DUF815"/>
</dbReference>
<dbReference type="PANTHER" id="PTHR42935">
    <property type="entry name" value="SLR0930 PROTEIN"/>
    <property type="match status" value="1"/>
</dbReference>
<accession>A0A8T2Q231</accession>
<dbReference type="InterPro" id="IPR027417">
    <property type="entry name" value="P-loop_NTPase"/>
</dbReference>
<proteinExistence type="predicted"/>
<dbReference type="Gene3D" id="3.40.50.300">
    <property type="entry name" value="P-loop containing nucleotide triphosphate hydrolases"/>
    <property type="match status" value="1"/>
</dbReference>
<organism evidence="2 3">
    <name type="scientific">Ceratopteris richardii</name>
    <name type="common">Triangle waterfern</name>
    <dbReference type="NCBI Taxonomy" id="49495"/>
    <lineage>
        <taxon>Eukaryota</taxon>
        <taxon>Viridiplantae</taxon>
        <taxon>Streptophyta</taxon>
        <taxon>Embryophyta</taxon>
        <taxon>Tracheophyta</taxon>
        <taxon>Polypodiopsida</taxon>
        <taxon>Polypodiidae</taxon>
        <taxon>Polypodiales</taxon>
        <taxon>Pteridineae</taxon>
        <taxon>Pteridaceae</taxon>
        <taxon>Parkerioideae</taxon>
        <taxon>Ceratopteris</taxon>
    </lineage>
</organism>
<dbReference type="EMBL" id="CM035443">
    <property type="protein sequence ID" value="KAH7277755.1"/>
    <property type="molecule type" value="Genomic_DNA"/>
</dbReference>
<dbReference type="PANTHER" id="PTHR42935:SF1">
    <property type="entry name" value="SLR0930 PROTEIN"/>
    <property type="match status" value="1"/>
</dbReference>
<reference evidence="2" key="1">
    <citation type="submission" date="2021-08" db="EMBL/GenBank/DDBJ databases">
        <title>WGS assembly of Ceratopteris richardii.</title>
        <authorList>
            <person name="Marchant D.B."/>
            <person name="Chen G."/>
            <person name="Jenkins J."/>
            <person name="Shu S."/>
            <person name="Leebens-Mack J."/>
            <person name="Grimwood J."/>
            <person name="Schmutz J."/>
            <person name="Soltis P."/>
            <person name="Soltis D."/>
            <person name="Chen Z.-H."/>
        </authorList>
    </citation>
    <scope>NUCLEOTIDE SEQUENCE</scope>
    <source>
        <strain evidence="2">Whitten #5841</strain>
        <tissue evidence="2">Leaf</tissue>
    </source>
</reference>
<dbReference type="AlphaFoldDB" id="A0A8T2Q231"/>
<keyword evidence="1" id="KW-0150">Chloroplast</keyword>
<dbReference type="OMA" id="MNHNARS"/>
<keyword evidence="3" id="KW-1185">Reference proteome</keyword>
<evidence type="ECO:0000313" key="3">
    <source>
        <dbReference type="Proteomes" id="UP000825935"/>
    </source>
</evidence>
<dbReference type="SUPFAM" id="SSF52540">
    <property type="entry name" value="P-loop containing nucleoside triphosphate hydrolases"/>
    <property type="match status" value="1"/>
</dbReference>